<proteinExistence type="predicted"/>
<dbReference type="EMBL" id="MN738827">
    <property type="protein sequence ID" value="QHT38164.1"/>
    <property type="molecule type" value="Genomic_DNA"/>
</dbReference>
<organism evidence="1">
    <name type="scientific">viral metagenome</name>
    <dbReference type="NCBI Taxonomy" id="1070528"/>
    <lineage>
        <taxon>unclassified sequences</taxon>
        <taxon>metagenomes</taxon>
        <taxon>organismal metagenomes</taxon>
    </lineage>
</organism>
<sequence>MDKFFVFDDFFSEQQLNIMHDIINSNTWQWGHFSTSKDQRNIVSNPFWHMKLQNQSYFSVYFTNILKNVLEKHTEKKFVCDRVYANGQTYGQSGSFHIDDPADNAYTVLLYLTKLPKELQNISDGYTYFKIPSLKYDIAYPPVYNRVLMFPSNILHKGGDLNRFIKDIRITVAWKFKEKTDN</sequence>
<protein>
    <recommendedName>
        <fullName evidence="2">Prolyl 4-hydroxylase alpha subunit Fe(2+) 2OG dioxygenase domain-containing protein</fullName>
    </recommendedName>
</protein>
<dbReference type="AlphaFoldDB" id="A0A6C0FAT1"/>
<name>A0A6C0FAT1_9ZZZZ</name>
<evidence type="ECO:0000313" key="1">
    <source>
        <dbReference type="EMBL" id="QHT38164.1"/>
    </source>
</evidence>
<dbReference type="Gene3D" id="2.60.120.620">
    <property type="entry name" value="q2cbj1_9rhob like domain"/>
    <property type="match status" value="1"/>
</dbReference>
<evidence type="ECO:0008006" key="2">
    <source>
        <dbReference type="Google" id="ProtNLM"/>
    </source>
</evidence>
<reference evidence="1" key="1">
    <citation type="journal article" date="2020" name="Nature">
        <title>Giant virus diversity and host interactions through global metagenomics.</title>
        <authorList>
            <person name="Schulz F."/>
            <person name="Roux S."/>
            <person name="Paez-Espino D."/>
            <person name="Jungbluth S."/>
            <person name="Walsh D.A."/>
            <person name="Denef V.J."/>
            <person name="McMahon K.D."/>
            <person name="Konstantinidis K.T."/>
            <person name="Eloe-Fadrosh E.A."/>
            <person name="Kyrpides N.C."/>
            <person name="Woyke T."/>
        </authorList>
    </citation>
    <scope>NUCLEOTIDE SEQUENCE</scope>
    <source>
        <strain evidence="1">GVMAG-S-ERX556049-19</strain>
    </source>
</reference>
<accession>A0A6C0FAT1</accession>